<dbReference type="AlphaFoldDB" id="I2GUL4"/>
<evidence type="ECO:0000256" key="4">
    <source>
        <dbReference type="ARBA" id="ARBA00013795"/>
    </source>
</evidence>
<dbReference type="InParanoid" id="I2GUL4"/>
<keyword evidence="15" id="KW-1185">Reference proteome</keyword>
<accession>I2GUL4</accession>
<evidence type="ECO:0000313" key="14">
    <source>
        <dbReference type="EMBL" id="CCH57816.1"/>
    </source>
</evidence>
<keyword evidence="10 12" id="KW-1133">Transmembrane helix</keyword>
<dbReference type="OMA" id="WITCHAI"/>
<evidence type="ECO:0000313" key="15">
    <source>
        <dbReference type="Proteomes" id="UP000002866"/>
    </source>
</evidence>
<dbReference type="RefSeq" id="XP_004177335.1">
    <property type="nucleotide sequence ID" value="XM_004177287.1"/>
</dbReference>
<dbReference type="eggNOG" id="KOG2647">
    <property type="taxonomic scope" value="Eukaryota"/>
</dbReference>
<keyword evidence="11 12" id="KW-0472">Membrane</keyword>
<keyword evidence="9 12" id="KW-0256">Endoplasmic reticulum</keyword>
<comment type="function">
    <text evidence="12">Mannosyltransferase involved in glycosylphosphatidylinositol-anchor biosynthesis.</text>
</comment>
<reference evidence="14 15" key="1">
    <citation type="journal article" date="2011" name="Proc. Natl. Acad. Sci. U.S.A.">
        <title>Evolutionary erosion of yeast sex chromosomes by mating-type switching accidents.</title>
        <authorList>
            <person name="Gordon J.L."/>
            <person name="Armisen D."/>
            <person name="Proux-Wera E."/>
            <person name="Oheigeartaigh S.S."/>
            <person name="Byrne K.P."/>
            <person name="Wolfe K.H."/>
        </authorList>
    </citation>
    <scope>NUCLEOTIDE SEQUENCE [LARGE SCALE GENOMIC DNA]</scope>
    <source>
        <strain evidence="15">ATCC 34711 / CBS 6284 / DSM 70876 / NBRC 10599 / NRRL Y-10934 / UCD 77-7</strain>
    </source>
</reference>
<feature type="transmembrane region" description="Helical" evidence="12">
    <location>
        <begin position="365"/>
        <end position="384"/>
    </location>
</feature>
<proteinExistence type="inferred from homology"/>
<feature type="transmembrane region" description="Helical" evidence="12">
    <location>
        <begin position="256"/>
        <end position="275"/>
    </location>
</feature>
<evidence type="ECO:0000256" key="10">
    <source>
        <dbReference type="ARBA" id="ARBA00022989"/>
    </source>
</evidence>
<keyword evidence="13" id="KW-0732">Signal</keyword>
<evidence type="ECO:0000256" key="8">
    <source>
        <dbReference type="ARBA" id="ARBA00022692"/>
    </source>
</evidence>
<feature type="transmembrane region" description="Helical" evidence="12">
    <location>
        <begin position="439"/>
        <end position="464"/>
    </location>
</feature>
<feature type="chain" id="PRO_5003659885" description="GPI mannosyltransferase 2" evidence="13">
    <location>
        <begin position="20"/>
        <end position="467"/>
    </location>
</feature>
<dbReference type="PANTHER" id="PTHR12468:SF2">
    <property type="entry name" value="GPI MANNOSYLTRANSFERASE 2"/>
    <property type="match status" value="1"/>
</dbReference>
<dbReference type="GO" id="GO:0006506">
    <property type="term" value="P:GPI anchor biosynthetic process"/>
    <property type="evidence" value="ECO:0007669"/>
    <property type="project" value="UniProtKB-UniPathway"/>
</dbReference>
<feature type="transmembrane region" description="Helical" evidence="12">
    <location>
        <begin position="163"/>
        <end position="196"/>
    </location>
</feature>
<dbReference type="GO" id="GO:0005789">
    <property type="term" value="C:endoplasmic reticulum membrane"/>
    <property type="evidence" value="ECO:0007669"/>
    <property type="project" value="UniProtKB-SubCell"/>
</dbReference>
<feature type="transmembrane region" description="Helical" evidence="12">
    <location>
        <begin position="390"/>
        <end position="408"/>
    </location>
</feature>
<evidence type="ECO:0000256" key="13">
    <source>
        <dbReference type="SAM" id="SignalP"/>
    </source>
</evidence>
<name>I2GUL4_HENB6</name>
<dbReference type="Pfam" id="PF04188">
    <property type="entry name" value="Mannosyl_trans2"/>
    <property type="match status" value="2"/>
</dbReference>
<evidence type="ECO:0000256" key="1">
    <source>
        <dbReference type="ARBA" id="ARBA00004477"/>
    </source>
</evidence>
<gene>
    <name evidence="14" type="primary">TBLA0A00140</name>
    <name evidence="14" type="ORF">TBLA_0A00140</name>
</gene>
<dbReference type="STRING" id="1071380.I2GUL4"/>
<dbReference type="GO" id="GO:0120097">
    <property type="term" value="C:glycosylphosphatidylinositol-mannosyltransferase II complex"/>
    <property type="evidence" value="ECO:0007669"/>
    <property type="project" value="EnsemblFungi"/>
</dbReference>
<feature type="transmembrane region" description="Helical" evidence="12">
    <location>
        <begin position="117"/>
        <end position="142"/>
    </location>
</feature>
<sequence length="467" mass="54689">MKNTLLFLICCRIFQYALVIFSPSPGFDTSTTLFLEEAGLCRKISFWETHLWNKLLSWDSIYFLKTSLQPDANPQYEHEYAFSPLWASVIRYTSVLCGIELPADFKSDTNAHYLDTVYAVLKIAVSLNNLLILIGSILLWHLTDIYFSNTNYSKKYRLRLCRITVTIFSVSSMAGFMTSIYSESLALCFSFTGLIFHHRSLNISHTFKHNGVYSLLLYFWSMICFILATQVRSNCLLLGIYYLFDLLACIRNSNNIICFNIPLLSGLGLFVSWIYTQYYFPFCKFCLQNRGEWCLTTWNIPYLPFVTKISLYQYIQSIHWHVGFLKYWTINNIPNFIFALPNIVILISASVYFMKDRTFKRIPLIYINFSLCLILIFFANVQIINRVSSFLPLHLWYIAIILINQSILNDKKLKVKKEKKTISKDIIIKKTFLGNNIHYIIVNYYLIWLVIWFPLQTIFFASFLPPA</sequence>
<comment type="subcellular location">
    <subcellularLocation>
        <location evidence="1 12">Endoplasmic reticulum membrane</location>
        <topology evidence="1 12">Multi-pass membrane protein</topology>
    </subcellularLocation>
</comment>
<evidence type="ECO:0000256" key="12">
    <source>
        <dbReference type="RuleBase" id="RU363112"/>
    </source>
</evidence>
<dbReference type="GO" id="GO:0120563">
    <property type="term" value="F:dol-P-Man:Man(1)GlcN-acyl-PI alpha-1,6-mannosyltransferase activity"/>
    <property type="evidence" value="ECO:0007669"/>
    <property type="project" value="EnsemblFungi"/>
</dbReference>
<dbReference type="OrthoDB" id="10252502at2759"/>
<dbReference type="EC" id="2.4.1.-" evidence="12"/>
<evidence type="ECO:0000256" key="7">
    <source>
        <dbReference type="ARBA" id="ARBA00022679"/>
    </source>
</evidence>
<dbReference type="Proteomes" id="UP000002866">
    <property type="component" value="Chromosome 1"/>
</dbReference>
<keyword evidence="6 12" id="KW-0328">Glycosyltransferase</keyword>
<organism evidence="14 15">
    <name type="scientific">Henningerozyma blattae (strain ATCC 34711 / CBS 6284 / DSM 70876 / NBRC 10599 / NRRL Y-10934 / UCD 77-7)</name>
    <name type="common">Yeast</name>
    <name type="synonym">Tetrapisispora blattae</name>
    <dbReference type="NCBI Taxonomy" id="1071380"/>
    <lineage>
        <taxon>Eukaryota</taxon>
        <taxon>Fungi</taxon>
        <taxon>Dikarya</taxon>
        <taxon>Ascomycota</taxon>
        <taxon>Saccharomycotina</taxon>
        <taxon>Saccharomycetes</taxon>
        <taxon>Saccharomycetales</taxon>
        <taxon>Saccharomycetaceae</taxon>
        <taxon>Henningerozyma</taxon>
    </lineage>
</organism>
<comment type="similarity">
    <text evidence="3 12">Belongs to the PIGV family.</text>
</comment>
<dbReference type="PANTHER" id="PTHR12468">
    <property type="entry name" value="GPI MANNOSYLTRANSFERASE 2"/>
    <property type="match status" value="1"/>
</dbReference>
<evidence type="ECO:0000256" key="3">
    <source>
        <dbReference type="ARBA" id="ARBA00008698"/>
    </source>
</evidence>
<dbReference type="EMBL" id="HE806316">
    <property type="protein sequence ID" value="CCH57816.1"/>
    <property type="molecule type" value="Genomic_DNA"/>
</dbReference>
<dbReference type="GeneID" id="14492903"/>
<feature type="transmembrane region" description="Helical" evidence="12">
    <location>
        <begin position="216"/>
        <end position="244"/>
    </location>
</feature>
<evidence type="ECO:0000256" key="6">
    <source>
        <dbReference type="ARBA" id="ARBA00022676"/>
    </source>
</evidence>
<evidence type="ECO:0000256" key="11">
    <source>
        <dbReference type="ARBA" id="ARBA00023136"/>
    </source>
</evidence>
<feature type="signal peptide" evidence="13">
    <location>
        <begin position="1"/>
        <end position="19"/>
    </location>
</feature>
<protein>
    <recommendedName>
        <fullName evidence="4 12">GPI mannosyltransferase 2</fullName>
        <ecNumber evidence="12">2.4.1.-</ecNumber>
    </recommendedName>
</protein>
<comment type="pathway">
    <text evidence="2 12">Glycolipid biosynthesis; glycosylphosphatidylinositol-anchor biosynthesis.</text>
</comment>
<keyword evidence="8 12" id="KW-0812">Transmembrane</keyword>
<dbReference type="KEGG" id="tbl:TBLA_0A00140"/>
<keyword evidence="7 12" id="KW-0808">Transferase</keyword>
<evidence type="ECO:0000256" key="5">
    <source>
        <dbReference type="ARBA" id="ARBA00022502"/>
    </source>
</evidence>
<dbReference type="HOGENOM" id="CLU_029048_0_0_1"/>
<evidence type="ECO:0000256" key="2">
    <source>
        <dbReference type="ARBA" id="ARBA00004687"/>
    </source>
</evidence>
<evidence type="ECO:0000256" key="9">
    <source>
        <dbReference type="ARBA" id="ARBA00022824"/>
    </source>
</evidence>
<feature type="transmembrane region" description="Helical" evidence="12">
    <location>
        <begin position="333"/>
        <end position="353"/>
    </location>
</feature>
<dbReference type="UniPathway" id="UPA00196"/>
<dbReference type="InterPro" id="IPR007315">
    <property type="entry name" value="PIG-V/Gpi18"/>
</dbReference>
<dbReference type="FunCoup" id="I2GUL4">
    <property type="interactions" value="332"/>
</dbReference>
<keyword evidence="5 12" id="KW-0337">GPI-anchor biosynthesis</keyword>